<evidence type="ECO:0000259" key="1">
    <source>
        <dbReference type="Pfam" id="PF05099"/>
    </source>
</evidence>
<reference evidence="2" key="1">
    <citation type="submission" date="2022-10" db="EMBL/GenBank/DDBJ databases">
        <title>Completed Genome Sequence of two octocoral isolated bacterium, Endozoicomonas euniceicola EF212T and Endozoicomonas gorgoniicola PS125T.</title>
        <authorList>
            <person name="Chiou Y.-J."/>
            <person name="Chen Y.-H."/>
        </authorList>
    </citation>
    <scope>NUCLEOTIDE SEQUENCE</scope>
    <source>
        <strain evidence="2">EF212</strain>
    </source>
</reference>
<dbReference type="InterPro" id="IPR007791">
    <property type="entry name" value="DjlA_N"/>
</dbReference>
<feature type="domain" description="Co-chaperone DjlA N-terminal" evidence="1">
    <location>
        <begin position="31"/>
        <end position="148"/>
    </location>
</feature>
<dbReference type="Proteomes" id="UP001163255">
    <property type="component" value="Chromosome"/>
</dbReference>
<dbReference type="Pfam" id="PF05099">
    <property type="entry name" value="TerB"/>
    <property type="match status" value="1"/>
</dbReference>
<dbReference type="Gene3D" id="1.10.3680.10">
    <property type="entry name" value="TerB-like"/>
    <property type="match status" value="1"/>
</dbReference>
<organism evidence="2 3">
    <name type="scientific">Endozoicomonas euniceicola</name>
    <dbReference type="NCBI Taxonomy" id="1234143"/>
    <lineage>
        <taxon>Bacteria</taxon>
        <taxon>Pseudomonadati</taxon>
        <taxon>Pseudomonadota</taxon>
        <taxon>Gammaproteobacteria</taxon>
        <taxon>Oceanospirillales</taxon>
        <taxon>Endozoicomonadaceae</taxon>
        <taxon>Endozoicomonas</taxon>
    </lineage>
</organism>
<keyword evidence="3" id="KW-1185">Reference proteome</keyword>
<gene>
    <name evidence="2" type="ORF">NX720_18760</name>
</gene>
<evidence type="ECO:0000313" key="2">
    <source>
        <dbReference type="EMBL" id="UYM14912.1"/>
    </source>
</evidence>
<dbReference type="EMBL" id="CP103300">
    <property type="protein sequence ID" value="UYM14912.1"/>
    <property type="molecule type" value="Genomic_DNA"/>
</dbReference>
<dbReference type="SUPFAM" id="SSF158682">
    <property type="entry name" value="TerB-like"/>
    <property type="match status" value="1"/>
</dbReference>
<protein>
    <submittedName>
        <fullName evidence="2">TerB family tellurite resistance protein</fullName>
    </submittedName>
</protein>
<proteinExistence type="predicted"/>
<accession>A0ABY6GQS2</accession>
<dbReference type="RefSeq" id="WP_262596651.1">
    <property type="nucleotide sequence ID" value="NZ_CP103300.1"/>
</dbReference>
<dbReference type="InterPro" id="IPR029024">
    <property type="entry name" value="TerB-like"/>
</dbReference>
<dbReference type="CDD" id="cd07176">
    <property type="entry name" value="terB"/>
    <property type="match status" value="1"/>
</dbReference>
<sequence length="150" mass="16586">MLKSLFDQAKSKLLDLKNEAIKYKSKEFLHAALGGSALVIMADGNIDANEKSKMMRFIQSNDALSIYETSEVVKIWKDYIETIELDADIGEAKAFDALGKIKGKDDQAKLVMRMVIAIGAADGNFDPDEKRIASRVARELDLEPSEFGLA</sequence>
<name>A0ABY6GQS2_9GAMM</name>
<evidence type="ECO:0000313" key="3">
    <source>
        <dbReference type="Proteomes" id="UP001163255"/>
    </source>
</evidence>